<feature type="coiled-coil region" evidence="1">
    <location>
        <begin position="191"/>
        <end position="239"/>
    </location>
</feature>
<comment type="caution">
    <text evidence="2">The sequence shown here is derived from an EMBL/GenBank/DDBJ whole genome shotgun (WGS) entry which is preliminary data.</text>
</comment>
<keyword evidence="1" id="KW-0175">Coiled coil</keyword>
<dbReference type="AlphaFoldDB" id="A0A7J7C7Q6"/>
<evidence type="ECO:0000313" key="2">
    <source>
        <dbReference type="EMBL" id="KAF5730171.1"/>
    </source>
</evidence>
<dbReference type="FunCoup" id="A0A7J7C7Q6">
    <property type="interactions" value="246"/>
</dbReference>
<dbReference type="PANTHER" id="PTHR36390">
    <property type="entry name" value="MYOSIN HEAVY CHAIN-LIKE PROTEIN"/>
    <property type="match status" value="1"/>
</dbReference>
<dbReference type="OrthoDB" id="2020741at2759"/>
<proteinExistence type="predicted"/>
<protein>
    <submittedName>
        <fullName evidence="2">Uncharacterized protein</fullName>
    </submittedName>
</protein>
<name>A0A7J7C7Q6_TRIWF</name>
<dbReference type="EMBL" id="JAAARO010000020">
    <property type="protein sequence ID" value="KAF5730171.1"/>
    <property type="molecule type" value="Genomic_DNA"/>
</dbReference>
<feature type="coiled-coil region" evidence="1">
    <location>
        <begin position="304"/>
        <end position="356"/>
    </location>
</feature>
<dbReference type="Proteomes" id="UP000593562">
    <property type="component" value="Unassembled WGS sequence"/>
</dbReference>
<organism evidence="2 3">
    <name type="scientific">Tripterygium wilfordii</name>
    <name type="common">Thunder God vine</name>
    <dbReference type="NCBI Taxonomy" id="458696"/>
    <lineage>
        <taxon>Eukaryota</taxon>
        <taxon>Viridiplantae</taxon>
        <taxon>Streptophyta</taxon>
        <taxon>Embryophyta</taxon>
        <taxon>Tracheophyta</taxon>
        <taxon>Spermatophyta</taxon>
        <taxon>Magnoliopsida</taxon>
        <taxon>eudicotyledons</taxon>
        <taxon>Gunneridae</taxon>
        <taxon>Pentapetalae</taxon>
        <taxon>rosids</taxon>
        <taxon>fabids</taxon>
        <taxon>Celastrales</taxon>
        <taxon>Celastraceae</taxon>
        <taxon>Tripterygium</taxon>
    </lineage>
</organism>
<dbReference type="PANTHER" id="PTHR36390:SF1">
    <property type="entry name" value="MYOSIN HEAVY CHAIN-LIKE PROTEIN"/>
    <property type="match status" value="1"/>
</dbReference>
<gene>
    <name evidence="2" type="ORF">HS088_TW20G00543</name>
</gene>
<evidence type="ECO:0000256" key="1">
    <source>
        <dbReference type="SAM" id="Coils"/>
    </source>
</evidence>
<dbReference type="InParanoid" id="A0A7J7C7Q6"/>
<feature type="coiled-coil region" evidence="1">
    <location>
        <begin position="53"/>
        <end position="87"/>
    </location>
</feature>
<evidence type="ECO:0000313" key="3">
    <source>
        <dbReference type="Proteomes" id="UP000593562"/>
    </source>
</evidence>
<keyword evidence="3" id="KW-1185">Reference proteome</keyword>
<accession>A0A7J7C7Q6</accession>
<sequence>MSSSSRSDGENPFDVEELLKIGARCGELRKEKDLLRESQAQSIDLIRRLELHVKSLSDARTEDKKQIQKLERELMNCSQEIDYLQDQLNARNLELNCLNEHSNNLELKLAGMEISQVHQLTEELMRSESECLLLVQELRNKELELENSASCIEKLEESISSAVLESQCEIESMKLDMMALQQTCFEAKKFQEKTFQEKDRMNRLIKDLEDQLQDAGDLIESLRRENKELRDRIALSEMNGRVFCQKIDKRPKDEETQHSNTLHSELESKLVISEEMNSCKDVFGSLISESAAMLNPDAKWKEEMESKSHQIHEYELLVKQLKEELKEEKLKAKEEAEDLAQEMAELRYQLTGLLEEECKRRACIEQASLQRIAELEVQIQGQGKSLSLVRCLPEA</sequence>
<reference evidence="2 3" key="1">
    <citation type="journal article" date="2020" name="Nat. Commun.">
        <title>Genome of Tripterygium wilfordii and identification of cytochrome P450 involved in triptolide biosynthesis.</title>
        <authorList>
            <person name="Tu L."/>
            <person name="Su P."/>
            <person name="Zhang Z."/>
            <person name="Gao L."/>
            <person name="Wang J."/>
            <person name="Hu T."/>
            <person name="Zhou J."/>
            <person name="Zhang Y."/>
            <person name="Zhao Y."/>
            <person name="Liu Y."/>
            <person name="Song Y."/>
            <person name="Tong Y."/>
            <person name="Lu Y."/>
            <person name="Yang J."/>
            <person name="Xu C."/>
            <person name="Jia M."/>
            <person name="Peters R.J."/>
            <person name="Huang L."/>
            <person name="Gao W."/>
        </authorList>
    </citation>
    <scope>NUCLEOTIDE SEQUENCE [LARGE SCALE GENOMIC DNA]</scope>
    <source>
        <strain evidence="3">cv. XIE 37</strain>
        <tissue evidence="2">Leaf</tissue>
    </source>
</reference>